<proteinExistence type="predicted"/>
<dbReference type="RefSeq" id="WP_128986498.1">
    <property type="nucleotide sequence ID" value="NZ_PDJZ01000006.1"/>
</dbReference>
<feature type="transmembrane region" description="Helical" evidence="1">
    <location>
        <begin position="6"/>
        <end position="23"/>
    </location>
</feature>
<dbReference type="OrthoDB" id="9256099at2"/>
<reference evidence="2 3" key="1">
    <citation type="submission" date="2017-10" db="EMBL/GenBank/DDBJ databases">
        <title>Genomics of the genus Arcobacter.</title>
        <authorList>
            <person name="Perez-Cataluna A."/>
            <person name="Figueras M.J."/>
        </authorList>
    </citation>
    <scope>NUCLEOTIDE SEQUENCE [LARGE SCALE GENOMIC DNA]</scope>
    <source>
        <strain evidence="2 3">F26</strain>
    </source>
</reference>
<dbReference type="Proteomes" id="UP000290870">
    <property type="component" value="Unassembled WGS sequence"/>
</dbReference>
<keyword evidence="1" id="KW-1133">Transmembrane helix</keyword>
<evidence type="ECO:0000313" key="3">
    <source>
        <dbReference type="Proteomes" id="UP000290870"/>
    </source>
</evidence>
<name>A0A4Q0ZKP2_9BACT</name>
<sequence length="189" mass="22039">MNKRVWITILWLLLTFGVTYLTYQTAAPDKKIFDSTSIFLLMVGGYGVILTLINHTEVIEQNNKILIEQKKDAILENTYRLIKAWDDEHLLKARQWTRDIKRRQNNLSANKLINKIEKDKDLEGSVVLVLNYIENVRMSLETERVDAKLMKQTLGNTLNNIIERFKPFAIKLDTANENDLKQCQKLLGF</sequence>
<gene>
    <name evidence="2" type="ORF">CRU90_06610</name>
</gene>
<comment type="caution">
    <text evidence="2">The sequence shown here is derived from an EMBL/GenBank/DDBJ whole genome shotgun (WGS) entry which is preliminary data.</text>
</comment>
<dbReference type="AlphaFoldDB" id="A0A4Q0ZKP2"/>
<organism evidence="2 3">
    <name type="scientific">Arcobacter cloacae</name>
    <dbReference type="NCBI Taxonomy" id="1054034"/>
    <lineage>
        <taxon>Bacteria</taxon>
        <taxon>Pseudomonadati</taxon>
        <taxon>Campylobacterota</taxon>
        <taxon>Epsilonproteobacteria</taxon>
        <taxon>Campylobacterales</taxon>
        <taxon>Arcobacteraceae</taxon>
        <taxon>Arcobacter</taxon>
    </lineage>
</organism>
<keyword evidence="1" id="KW-0472">Membrane</keyword>
<dbReference type="EMBL" id="PDJZ01000006">
    <property type="protein sequence ID" value="RXJ84068.1"/>
    <property type="molecule type" value="Genomic_DNA"/>
</dbReference>
<feature type="transmembrane region" description="Helical" evidence="1">
    <location>
        <begin position="35"/>
        <end position="53"/>
    </location>
</feature>
<accession>A0A4Q0ZKP2</accession>
<evidence type="ECO:0000256" key="1">
    <source>
        <dbReference type="SAM" id="Phobius"/>
    </source>
</evidence>
<evidence type="ECO:0000313" key="2">
    <source>
        <dbReference type="EMBL" id="RXJ84068.1"/>
    </source>
</evidence>
<protein>
    <submittedName>
        <fullName evidence="2">DUF4760 domain-containing protein</fullName>
    </submittedName>
</protein>
<dbReference type="Pfam" id="PF15956">
    <property type="entry name" value="DUF4760"/>
    <property type="match status" value="1"/>
</dbReference>
<dbReference type="InterPro" id="IPR031876">
    <property type="entry name" value="DUF4760"/>
</dbReference>
<keyword evidence="1" id="KW-0812">Transmembrane</keyword>